<accession>A0A2T2Y9Z1</accession>
<sequence length="70" mass="7654">MNFLYITSSMNRVATTAKKAIPGLIKADTSTPYIVQITGTTPYIWELASMQGNLLGKTAAKQMINNYIAL</sequence>
<name>A0A2T2Y9Z1_9BACT</name>
<dbReference type="Proteomes" id="UP000240357">
    <property type="component" value="Unassembled WGS sequence"/>
</dbReference>
<dbReference type="EMBL" id="PYFT01000001">
    <property type="protein sequence ID" value="PSR52306.1"/>
    <property type="molecule type" value="Genomic_DNA"/>
</dbReference>
<proteinExistence type="predicted"/>
<dbReference type="AlphaFoldDB" id="A0A2T2Y9Z1"/>
<organism evidence="1 2">
    <name type="scientific">Adhaeribacter arboris</name>
    <dbReference type="NCBI Taxonomy" id="2072846"/>
    <lineage>
        <taxon>Bacteria</taxon>
        <taxon>Pseudomonadati</taxon>
        <taxon>Bacteroidota</taxon>
        <taxon>Cytophagia</taxon>
        <taxon>Cytophagales</taxon>
        <taxon>Hymenobacteraceae</taxon>
        <taxon>Adhaeribacter</taxon>
    </lineage>
</organism>
<comment type="caution">
    <text evidence="1">The sequence shown here is derived from an EMBL/GenBank/DDBJ whole genome shotgun (WGS) entry which is preliminary data.</text>
</comment>
<reference evidence="1 2" key="1">
    <citation type="submission" date="2018-03" db="EMBL/GenBank/DDBJ databases">
        <title>Adhaeribacter sp. HMF7605 Genome sequencing and assembly.</title>
        <authorList>
            <person name="Kang H."/>
            <person name="Kang J."/>
            <person name="Cha I."/>
            <person name="Kim H."/>
            <person name="Joh K."/>
        </authorList>
    </citation>
    <scope>NUCLEOTIDE SEQUENCE [LARGE SCALE GENOMIC DNA]</scope>
    <source>
        <strain evidence="1 2">HMF7605</strain>
    </source>
</reference>
<evidence type="ECO:0000313" key="2">
    <source>
        <dbReference type="Proteomes" id="UP000240357"/>
    </source>
</evidence>
<gene>
    <name evidence="1" type="ORF">AHMF7605_01605</name>
</gene>
<protein>
    <submittedName>
        <fullName evidence="1">Uncharacterized protein</fullName>
    </submittedName>
</protein>
<evidence type="ECO:0000313" key="1">
    <source>
        <dbReference type="EMBL" id="PSR52306.1"/>
    </source>
</evidence>
<keyword evidence="2" id="KW-1185">Reference proteome</keyword>